<reference evidence="1" key="2">
    <citation type="submission" date="2024-02" db="EMBL/GenBank/DDBJ databases">
        <authorList>
            <consortium name="Clinical and Environmental Microbiology Branch: Whole genome sequencing antimicrobial resistance pathogens in the healthcare setting"/>
        </authorList>
    </citation>
    <scope>NUCLEOTIDE SEQUENCE</scope>
    <source>
        <strain evidence="1">2021GO-0154</strain>
    </source>
</reference>
<keyword evidence="3" id="KW-1185">Reference proteome</keyword>
<dbReference type="EMBL" id="LVIE01000171">
    <property type="protein sequence ID" value="OHT23772.1"/>
    <property type="molecule type" value="Genomic_DNA"/>
</dbReference>
<proteinExistence type="predicted"/>
<organism evidence="2 3">
    <name type="scientific">Providencia stuartii</name>
    <dbReference type="NCBI Taxonomy" id="588"/>
    <lineage>
        <taxon>Bacteria</taxon>
        <taxon>Pseudomonadati</taxon>
        <taxon>Pseudomonadota</taxon>
        <taxon>Gammaproteobacteria</taxon>
        <taxon>Enterobacterales</taxon>
        <taxon>Morganellaceae</taxon>
        <taxon>Providencia</taxon>
    </lineage>
</organism>
<evidence type="ECO:0000313" key="2">
    <source>
        <dbReference type="EMBL" id="OHT23772.1"/>
    </source>
</evidence>
<dbReference type="Proteomes" id="UP000179588">
    <property type="component" value="Unassembled WGS sequence"/>
</dbReference>
<keyword evidence="2" id="KW-0378">Hydrolase</keyword>
<dbReference type="EMBL" id="ABMABF030000001">
    <property type="protein sequence ID" value="EMJ5132423.1"/>
    <property type="molecule type" value="Genomic_DNA"/>
</dbReference>
<dbReference type="GO" id="GO:0004386">
    <property type="term" value="F:helicase activity"/>
    <property type="evidence" value="ECO:0007669"/>
    <property type="project" value="UniProtKB-KW"/>
</dbReference>
<gene>
    <name evidence="2" type="ORF">A3Q29_19785</name>
    <name evidence="1" type="ORF">RG298_000087</name>
</gene>
<name>A0A1S1HPK6_PROST</name>
<sequence length="68" mass="7824">MAKTNEIIQAKGPSYMKDTVKKTSEEHKEVAEENTEEFSSKKATFKEVVCPKVPTSYFKRAKRQRNGK</sequence>
<accession>A0A1S1HPK6</accession>
<reference evidence="2 3" key="1">
    <citation type="submission" date="2016-03" db="EMBL/GenBank/DDBJ databases">
        <title>Genome sequence of Providencia stuartii strain, isolated from the salivary glands of larval Lucilia sericata.</title>
        <authorList>
            <person name="Yuan Y."/>
            <person name="Zhang Y."/>
            <person name="Fu S."/>
            <person name="Crippen T.L."/>
            <person name="Visi D."/>
            <person name="Benbow M.E."/>
            <person name="Allen M."/>
            <person name="Tomberlin J.K."/>
            <person name="Sze S.-H."/>
            <person name="Tarone A.M."/>
        </authorList>
    </citation>
    <scope>NUCLEOTIDE SEQUENCE [LARGE SCALE GENOMIC DNA]</scope>
    <source>
        <strain evidence="2 3">Crippen</strain>
    </source>
</reference>
<keyword evidence="2" id="KW-0547">Nucleotide-binding</keyword>
<keyword evidence="2" id="KW-0067">ATP-binding</keyword>
<protein>
    <submittedName>
        <fullName evidence="2">DEAD/DEAH box helicase</fullName>
    </submittedName>
</protein>
<evidence type="ECO:0000313" key="1">
    <source>
        <dbReference type="EMBL" id="EMJ5132423.1"/>
    </source>
</evidence>
<dbReference type="RefSeq" id="WP_070928594.1">
    <property type="nucleotide sequence ID" value="NZ_CANMXG010000004.1"/>
</dbReference>
<evidence type="ECO:0000313" key="3">
    <source>
        <dbReference type="Proteomes" id="UP000179588"/>
    </source>
</evidence>
<dbReference type="OrthoDB" id="6465682at2"/>
<comment type="caution">
    <text evidence="2">The sequence shown here is derived from an EMBL/GenBank/DDBJ whole genome shotgun (WGS) entry which is preliminary data.</text>
</comment>
<dbReference type="AlphaFoldDB" id="A0A1S1HPK6"/>
<keyword evidence="2" id="KW-0347">Helicase</keyword>